<proteinExistence type="predicted"/>
<comment type="caution">
    <text evidence="1">The sequence shown here is derived from an EMBL/GenBank/DDBJ whole genome shotgun (WGS) entry which is preliminary data.</text>
</comment>
<reference evidence="2" key="1">
    <citation type="journal article" date="2024" name="Proc. Natl. Acad. Sci. U.S.A.">
        <title>Extraordinary preservation of gene collinearity over three hundred million years revealed in homosporous lycophytes.</title>
        <authorList>
            <person name="Li C."/>
            <person name="Wickell D."/>
            <person name="Kuo L.Y."/>
            <person name="Chen X."/>
            <person name="Nie B."/>
            <person name="Liao X."/>
            <person name="Peng D."/>
            <person name="Ji J."/>
            <person name="Jenkins J."/>
            <person name="Williams M."/>
            <person name="Shu S."/>
            <person name="Plott C."/>
            <person name="Barry K."/>
            <person name="Rajasekar S."/>
            <person name="Grimwood J."/>
            <person name="Han X."/>
            <person name="Sun S."/>
            <person name="Hou Z."/>
            <person name="He W."/>
            <person name="Dai G."/>
            <person name="Sun C."/>
            <person name="Schmutz J."/>
            <person name="Leebens-Mack J.H."/>
            <person name="Li F.W."/>
            <person name="Wang L."/>
        </authorList>
    </citation>
    <scope>NUCLEOTIDE SEQUENCE [LARGE SCALE GENOMIC DNA]</scope>
    <source>
        <strain evidence="2">cv. PW_Plant_1</strain>
    </source>
</reference>
<dbReference type="EMBL" id="CM055101">
    <property type="protein sequence ID" value="KAJ7541815.1"/>
    <property type="molecule type" value="Genomic_DNA"/>
</dbReference>
<sequence>MPALNSEAMVDDDDIMMRLDAEAAEYEADNALARETHQYYLQEWQQLQQLLACIVTSQGAAELSTSKNAQSIIAKYQEQSHLLEPHLEDIILPLTSILETATAKVRDASDLDMDFVKRICMIIHTLVTVCGYKTVVKFLPHQAHNLEITVAILERCHQERKITVMFCSSTGYLCLQFKVSSISKEERTGEWETECTLLLWLSILVLIPFDMTSVDTSLSESSFSEKHEPVSPLVERIIQICKDYLSSPGPVREMAGVLLSRLLTRPDMSDNLLSFVNWTQLMLASTQDTPTGVFLVPGVLGTLAAIFKVGGRDILISIASLAWQDASDLACSQIAGRSPLLRKLLMKLILRIGLTYLSPRVAVWRYMQGTQSLARNLGNTSVAGDHSFPYAEELQSDANMRLMCQEENGALENEAVVLSMSNEQEFDIPEVVEDIIGRLLDGLKDKDTVVRWSAAKGIGQLTNRLTSGNADDVVASVMDLFSVCQGDGAWHGGCLALAELARRGLLLPKRLIEVVPVIIQALHYDVRRGPHSVGAHVRDAAAYVCWAFARAYSPLLMRDHFKQLAPSLLAISCYDREVNCRRAASAAFQENVGRQGDFLHGIEIVNTVNYFALGSRSYSYKIVAVYVAQFDEYRGSLIEELLQSKIGHWDRGIRELAAEALSCLAKYESALFEDTILQTLISRSLSSDLNLRHGACLAAAEVVKALHECGFRFSSEKEKAIANMVPAIEKARLYRGKGGEIMRGAVCRLIESIGIAKIPLSQKFQKTIMDTLDENLKHPNSQIQVSAVAGFQAFVKFYLLPATATTIRNVVTKHVEALNKDPNPAKRRGAALALGALPPEYLLDSWREVINALCFASSLEENVDDRDAETRVNAVRSLKSVCKTLVDASGLATSVAISKTFLAVLKGQVMDCFFSALDDYAIDNRGDVGSWVREAAMEGIECCAHLLCQCVSTSKDLEQIRSETIQVAIDAKINTEIESDMFYKHTHCDNACVLDERFGIKIIGGLAKQAVEKIDHVRDIAGRTLQRLIHSLPVDISFIPHRIELERLMPKDTSIHWADPGESFPQFVQILQFPEYRPFLVSGIVISIGGLAELLGNAALKSLLNSLKLKSSEVRMDDSAVEISSNWYDPYRVGWLGEELVHLLKVYAGNDRVIVPAIKTLHSLLSRGVFSESQESAVSFELEVIKLLQTEVRGCRDVGKLIAIVNVLSGIASMRKAASNEALLLLLALLSHRYPKVRKITAEQLYLLLIQRGEELMSGGSINTALDLISETCWDGPLEGSAEVKATLTSFAVGQKRMQCSENMGSQAPRQEYKKSSAPSDENESYASLVDAAGY</sequence>
<dbReference type="Proteomes" id="UP001162992">
    <property type="component" value="Chromosome 10"/>
</dbReference>
<organism evidence="1 2">
    <name type="scientific">Diphasiastrum complanatum</name>
    <name type="common">Issler's clubmoss</name>
    <name type="synonym">Lycopodium complanatum</name>
    <dbReference type="NCBI Taxonomy" id="34168"/>
    <lineage>
        <taxon>Eukaryota</taxon>
        <taxon>Viridiplantae</taxon>
        <taxon>Streptophyta</taxon>
        <taxon>Embryophyta</taxon>
        <taxon>Tracheophyta</taxon>
        <taxon>Lycopodiopsida</taxon>
        <taxon>Lycopodiales</taxon>
        <taxon>Lycopodiaceae</taxon>
        <taxon>Lycopodioideae</taxon>
        <taxon>Diphasiastrum</taxon>
    </lineage>
</organism>
<accession>A0ACC2CIG4</accession>
<protein>
    <submittedName>
        <fullName evidence="1">Uncharacterized protein</fullName>
    </submittedName>
</protein>
<keyword evidence="2" id="KW-1185">Reference proteome</keyword>
<name>A0ACC2CIG4_DIPCM</name>
<evidence type="ECO:0000313" key="2">
    <source>
        <dbReference type="Proteomes" id="UP001162992"/>
    </source>
</evidence>
<evidence type="ECO:0000313" key="1">
    <source>
        <dbReference type="EMBL" id="KAJ7541815.1"/>
    </source>
</evidence>
<gene>
    <name evidence="1" type="ORF">O6H91_10G078100</name>
</gene>